<dbReference type="STRING" id="1121420.SAMN02746098_03798"/>
<keyword evidence="1" id="KW-0812">Transmembrane</keyword>
<feature type="transmembrane region" description="Helical" evidence="1">
    <location>
        <begin position="81"/>
        <end position="101"/>
    </location>
</feature>
<proteinExistence type="predicted"/>
<feature type="transmembrane region" description="Helical" evidence="1">
    <location>
        <begin position="50"/>
        <end position="69"/>
    </location>
</feature>
<protein>
    <submittedName>
        <fullName evidence="2">Uncharacterized protein</fullName>
    </submittedName>
</protein>
<keyword evidence="3" id="KW-1185">Reference proteome</keyword>
<organism evidence="2 3">
    <name type="scientific">Desulfosporosinus lacus DSM 15449</name>
    <dbReference type="NCBI Taxonomy" id="1121420"/>
    <lineage>
        <taxon>Bacteria</taxon>
        <taxon>Bacillati</taxon>
        <taxon>Bacillota</taxon>
        <taxon>Clostridia</taxon>
        <taxon>Eubacteriales</taxon>
        <taxon>Desulfitobacteriaceae</taxon>
        <taxon>Desulfosporosinus</taxon>
    </lineage>
</organism>
<evidence type="ECO:0000256" key="1">
    <source>
        <dbReference type="SAM" id="Phobius"/>
    </source>
</evidence>
<keyword evidence="1" id="KW-0472">Membrane</keyword>
<gene>
    <name evidence="2" type="ORF">SAMN02746098_03798</name>
</gene>
<reference evidence="3" key="1">
    <citation type="submission" date="2016-11" db="EMBL/GenBank/DDBJ databases">
        <authorList>
            <person name="Varghese N."/>
            <person name="Submissions S."/>
        </authorList>
    </citation>
    <scope>NUCLEOTIDE SEQUENCE [LARGE SCALE GENOMIC DNA]</scope>
    <source>
        <strain evidence="3">DSM 15449</strain>
    </source>
</reference>
<accession>A0A1M5ZXG3</accession>
<evidence type="ECO:0000313" key="2">
    <source>
        <dbReference type="EMBL" id="SHI28573.1"/>
    </source>
</evidence>
<keyword evidence="1" id="KW-1133">Transmembrane helix</keyword>
<name>A0A1M5ZXG3_9FIRM</name>
<sequence length="143" mass="15963">MLIQGIPEQAAVTTLAFIIAKVPIKWDRIFFIGTCLAFSAYTVRLCPIPFGIHTILVMFLLFMCLTKLSKRDVSLSFMASVLSYLILAIFECACLSLFLGVFNITPKIFLTNIVVRIGIGEIHVLLLFSAALLLNKSYIKRVT</sequence>
<dbReference type="Proteomes" id="UP000183954">
    <property type="component" value="Unassembled WGS sequence"/>
</dbReference>
<evidence type="ECO:0000313" key="3">
    <source>
        <dbReference type="Proteomes" id="UP000183954"/>
    </source>
</evidence>
<dbReference type="EMBL" id="FQXJ01000015">
    <property type="protein sequence ID" value="SHI28573.1"/>
    <property type="molecule type" value="Genomic_DNA"/>
</dbReference>
<feature type="transmembrane region" description="Helical" evidence="1">
    <location>
        <begin position="113"/>
        <end position="134"/>
    </location>
</feature>
<dbReference type="AlphaFoldDB" id="A0A1M5ZXG3"/>